<dbReference type="AlphaFoldDB" id="A0A0N4WLN1"/>
<evidence type="ECO:0000313" key="5">
    <source>
        <dbReference type="WBParaSite" id="HPLM_0001206601-mRNA-1"/>
    </source>
</evidence>
<keyword evidence="4" id="KW-1185">Reference proteome</keyword>
<dbReference type="Proteomes" id="UP000268014">
    <property type="component" value="Unassembled WGS sequence"/>
</dbReference>
<feature type="transmembrane region" description="Helical" evidence="2">
    <location>
        <begin position="45"/>
        <end position="69"/>
    </location>
</feature>
<proteinExistence type="predicted"/>
<reference evidence="3 4" key="2">
    <citation type="submission" date="2018-11" db="EMBL/GenBank/DDBJ databases">
        <authorList>
            <consortium name="Pathogen Informatics"/>
        </authorList>
    </citation>
    <scope>NUCLEOTIDE SEQUENCE [LARGE SCALE GENOMIC DNA]</scope>
    <source>
        <strain evidence="3 4">MHpl1</strain>
    </source>
</reference>
<keyword evidence="2" id="KW-0812">Transmembrane</keyword>
<sequence length="73" mass="7973">MMPSVNDADAPCASTEEDLPGYVRSKKPNSSMICSSSSIRQRRDLLTYLVVIFLIGELVAVGELVVYGFTIAF</sequence>
<reference evidence="5" key="1">
    <citation type="submission" date="2017-02" db="UniProtKB">
        <authorList>
            <consortium name="WormBaseParasite"/>
        </authorList>
    </citation>
    <scope>IDENTIFICATION</scope>
</reference>
<dbReference type="WBParaSite" id="HPLM_0001206601-mRNA-1">
    <property type="protein sequence ID" value="HPLM_0001206601-mRNA-1"/>
    <property type="gene ID" value="HPLM_0001206601"/>
</dbReference>
<gene>
    <name evidence="3" type="ORF">HPLM_LOCUS12058</name>
</gene>
<accession>A0A0N4WLN1</accession>
<evidence type="ECO:0000313" key="4">
    <source>
        <dbReference type="Proteomes" id="UP000268014"/>
    </source>
</evidence>
<name>A0A0N4WLN1_HAEPC</name>
<keyword evidence="2" id="KW-1133">Transmembrane helix</keyword>
<protein>
    <submittedName>
        <fullName evidence="5">MFS domain-containing protein</fullName>
    </submittedName>
</protein>
<evidence type="ECO:0000313" key="3">
    <source>
        <dbReference type="EMBL" id="VDO44615.1"/>
    </source>
</evidence>
<dbReference type="EMBL" id="UZAF01017747">
    <property type="protein sequence ID" value="VDO44615.1"/>
    <property type="molecule type" value="Genomic_DNA"/>
</dbReference>
<organism evidence="5">
    <name type="scientific">Haemonchus placei</name>
    <name type="common">Barber's pole worm</name>
    <dbReference type="NCBI Taxonomy" id="6290"/>
    <lineage>
        <taxon>Eukaryota</taxon>
        <taxon>Metazoa</taxon>
        <taxon>Ecdysozoa</taxon>
        <taxon>Nematoda</taxon>
        <taxon>Chromadorea</taxon>
        <taxon>Rhabditida</taxon>
        <taxon>Rhabditina</taxon>
        <taxon>Rhabditomorpha</taxon>
        <taxon>Strongyloidea</taxon>
        <taxon>Trichostrongylidae</taxon>
        <taxon>Haemonchus</taxon>
    </lineage>
</organism>
<evidence type="ECO:0000256" key="2">
    <source>
        <dbReference type="SAM" id="Phobius"/>
    </source>
</evidence>
<feature type="region of interest" description="Disordered" evidence="1">
    <location>
        <begin position="1"/>
        <end position="33"/>
    </location>
</feature>
<keyword evidence="2" id="KW-0472">Membrane</keyword>
<evidence type="ECO:0000256" key="1">
    <source>
        <dbReference type="SAM" id="MobiDB-lite"/>
    </source>
</evidence>